<keyword evidence="1" id="KW-0472">Membrane</keyword>
<accession>A0AAU7DH08</accession>
<evidence type="ECO:0000256" key="1">
    <source>
        <dbReference type="SAM" id="Phobius"/>
    </source>
</evidence>
<evidence type="ECO:0000259" key="2">
    <source>
        <dbReference type="Pfam" id="PF07045"/>
    </source>
</evidence>
<dbReference type="RefSeq" id="WP_348261656.1">
    <property type="nucleotide sequence ID" value="NZ_CP121196.1"/>
</dbReference>
<sequence length="132" mass="14345">MKTNSGAVFATMVGVSVSIGAISGIAIRGQQVKTPHGYVIAEADVTDPKALQNYGEKIAETLAPFNHRYIVSTSKIQALEGDPPKSRVVVIEFDSVQKAREWYDSPVYAAIRPIRQMAAKSRIFIVEGVVPQ</sequence>
<dbReference type="PANTHER" id="PTHR41521:SF4">
    <property type="entry name" value="BLR0684 PROTEIN"/>
    <property type="match status" value="1"/>
</dbReference>
<dbReference type="EMBL" id="CP121196">
    <property type="protein sequence ID" value="XBH16427.1"/>
    <property type="molecule type" value="Genomic_DNA"/>
</dbReference>
<name>A0AAU7DH08_9BACT</name>
<dbReference type="PANTHER" id="PTHR41521">
    <property type="match status" value="1"/>
</dbReference>
<dbReference type="AlphaFoldDB" id="A0AAU7DH08"/>
<gene>
    <name evidence="3" type="ORF">P8935_17870</name>
</gene>
<feature type="transmembrane region" description="Helical" evidence="1">
    <location>
        <begin position="6"/>
        <end position="27"/>
    </location>
</feature>
<dbReference type="Pfam" id="PF07045">
    <property type="entry name" value="DUF1330"/>
    <property type="match status" value="1"/>
</dbReference>
<feature type="domain" description="DUF1330" evidence="2">
    <location>
        <begin position="37"/>
        <end position="129"/>
    </location>
</feature>
<dbReference type="InterPro" id="IPR010753">
    <property type="entry name" value="DUF1330"/>
</dbReference>
<dbReference type="SUPFAM" id="SSF54909">
    <property type="entry name" value="Dimeric alpha+beta barrel"/>
    <property type="match status" value="1"/>
</dbReference>
<proteinExistence type="predicted"/>
<dbReference type="Gene3D" id="3.30.70.100">
    <property type="match status" value="1"/>
</dbReference>
<evidence type="ECO:0000313" key="3">
    <source>
        <dbReference type="EMBL" id="XBH16427.1"/>
    </source>
</evidence>
<protein>
    <submittedName>
        <fullName evidence="3">DUF1330 domain-containing protein</fullName>
    </submittedName>
</protein>
<dbReference type="InterPro" id="IPR011008">
    <property type="entry name" value="Dimeric_a/b-barrel"/>
</dbReference>
<keyword evidence="1" id="KW-1133">Transmembrane helix</keyword>
<reference evidence="3" key="1">
    <citation type="submission" date="2023-03" db="EMBL/GenBank/DDBJ databases">
        <title>Edaphobacter sp.</title>
        <authorList>
            <person name="Huber K.J."/>
            <person name="Papendorf J."/>
            <person name="Pilke C."/>
            <person name="Bunk B."/>
            <person name="Sproeer C."/>
            <person name="Pester M."/>
        </authorList>
    </citation>
    <scope>NUCLEOTIDE SEQUENCE</scope>
    <source>
        <strain evidence="3">DSM 110680</strain>
    </source>
</reference>
<keyword evidence="1" id="KW-0812">Transmembrane</keyword>
<organism evidence="3">
    <name type="scientific">Telmatobacter sp. DSM 110680</name>
    <dbReference type="NCBI Taxonomy" id="3036704"/>
    <lineage>
        <taxon>Bacteria</taxon>
        <taxon>Pseudomonadati</taxon>
        <taxon>Acidobacteriota</taxon>
        <taxon>Terriglobia</taxon>
        <taxon>Terriglobales</taxon>
        <taxon>Acidobacteriaceae</taxon>
        <taxon>Telmatobacter</taxon>
    </lineage>
</organism>